<name>A0A2S0WBL1_9CORY</name>
<reference evidence="2" key="1">
    <citation type="submission" date="2018-01" db="EMBL/GenBank/DDBJ databases">
        <authorList>
            <person name="Li J."/>
        </authorList>
    </citation>
    <scope>NUCLEOTIDE SEQUENCE [LARGE SCALE GENOMIC DNA]</scope>
    <source>
        <strain evidence="2">2184</strain>
    </source>
</reference>
<dbReference type="AlphaFoldDB" id="A0A2S0WBL1"/>
<dbReference type="SUPFAM" id="SSF159941">
    <property type="entry name" value="MM3350-like"/>
    <property type="match status" value="1"/>
</dbReference>
<keyword evidence="2" id="KW-1185">Reference proteome</keyword>
<dbReference type="EMBL" id="CP026948">
    <property type="protein sequence ID" value="AWB83158.1"/>
    <property type="molecule type" value="Genomic_DNA"/>
</dbReference>
<protein>
    <submittedName>
        <fullName evidence="1">Uncharacterized protein</fullName>
    </submittedName>
</protein>
<evidence type="ECO:0000313" key="2">
    <source>
        <dbReference type="Proteomes" id="UP000244754"/>
    </source>
</evidence>
<dbReference type="OrthoDB" id="4426135at2"/>
<dbReference type="Gene3D" id="3.10.290.30">
    <property type="entry name" value="MM3350-like"/>
    <property type="match status" value="1"/>
</dbReference>
<dbReference type="RefSeq" id="WP_108403154.1">
    <property type="nucleotide sequence ID" value="NZ_CP026948.1"/>
</dbReference>
<dbReference type="KEGG" id="clia:C3E79_00540"/>
<gene>
    <name evidence="1" type="ORF">C3E79_00540</name>
</gene>
<organism evidence="1 2">
    <name type="scientific">Corynebacterium liangguodongii</name>
    <dbReference type="NCBI Taxonomy" id="2079535"/>
    <lineage>
        <taxon>Bacteria</taxon>
        <taxon>Bacillati</taxon>
        <taxon>Actinomycetota</taxon>
        <taxon>Actinomycetes</taxon>
        <taxon>Mycobacteriales</taxon>
        <taxon>Corynebacteriaceae</taxon>
        <taxon>Corynebacterium</taxon>
    </lineage>
</organism>
<sequence>MPLAEHRAPVIDLALVRPRAGTRSTYVVRASARGSEEDAYRYIGIDEAATLADVSRALALSFGFHGCPAPSGFSERPGAPTELAQPDGETTLGEALSGARTTIFYHWGLWQFELELVEAYPRDDNTPPAVVVAGAGDFAGAEFRIDEINRELIGDDSARAVLAQARPEVRDIVERSGMYDYVLLLKAVDLGRVEGASISEVPRERTPLGRDAFYTVVLALACLADAETTDTVIEATFAALGHTGYRARDVRELCAGSLVRLAALGAYGAGAHAPVARLDVYRALLRG</sequence>
<proteinExistence type="predicted"/>
<dbReference type="InterPro" id="IPR024047">
    <property type="entry name" value="MM3350-like_sf"/>
</dbReference>
<accession>A0A2S0WBL1</accession>
<evidence type="ECO:0000313" key="1">
    <source>
        <dbReference type="EMBL" id="AWB83158.1"/>
    </source>
</evidence>
<dbReference type="Proteomes" id="UP000244754">
    <property type="component" value="Chromosome"/>
</dbReference>